<dbReference type="InterPro" id="IPR041347">
    <property type="entry name" value="MftR_C"/>
</dbReference>
<dbReference type="EMBL" id="FMHZ01000002">
    <property type="protein sequence ID" value="SCL71524.1"/>
    <property type="molecule type" value="Genomic_DNA"/>
</dbReference>
<organism evidence="6 7">
    <name type="scientific">Micromonospora citrea</name>
    <dbReference type="NCBI Taxonomy" id="47855"/>
    <lineage>
        <taxon>Bacteria</taxon>
        <taxon>Bacillati</taxon>
        <taxon>Actinomycetota</taxon>
        <taxon>Actinomycetes</taxon>
        <taxon>Micromonosporales</taxon>
        <taxon>Micromonosporaceae</taxon>
        <taxon>Micromonospora</taxon>
    </lineage>
</organism>
<dbReference type="AlphaFoldDB" id="A0A1C6VZI7"/>
<dbReference type="STRING" id="47855.GA0070606_5745"/>
<evidence type="ECO:0000256" key="3">
    <source>
        <dbReference type="ARBA" id="ARBA00023163"/>
    </source>
</evidence>
<dbReference type="RefSeq" id="WP_245724846.1">
    <property type="nucleotide sequence ID" value="NZ_FMHZ01000002.1"/>
</dbReference>
<proteinExistence type="predicted"/>
<dbReference type="InterPro" id="IPR001647">
    <property type="entry name" value="HTH_TetR"/>
</dbReference>
<dbReference type="Gene3D" id="1.10.10.60">
    <property type="entry name" value="Homeodomain-like"/>
    <property type="match status" value="1"/>
</dbReference>
<feature type="DNA-binding region" description="H-T-H motif" evidence="4">
    <location>
        <begin position="41"/>
        <end position="60"/>
    </location>
</feature>
<keyword evidence="3" id="KW-0804">Transcription</keyword>
<dbReference type="GO" id="GO:0003700">
    <property type="term" value="F:DNA-binding transcription factor activity"/>
    <property type="evidence" value="ECO:0007669"/>
    <property type="project" value="TreeGrafter"/>
</dbReference>
<dbReference type="PROSITE" id="PS50977">
    <property type="entry name" value="HTH_TETR_2"/>
    <property type="match status" value="1"/>
</dbReference>
<dbReference type="PANTHER" id="PTHR30055">
    <property type="entry name" value="HTH-TYPE TRANSCRIPTIONAL REGULATOR RUTR"/>
    <property type="match status" value="1"/>
</dbReference>
<sequence>MDIEAAGPAPGRRDRKKRLTRAALTEAALRLVAERGLAQVTVEEISEAAQVSPRTFFNYFACKDEALVGDHAGDAMRLVARLAAVPPQVPVLTALRTALDEVIDEVRTERELWRLRMDVVARNPVLLPRLVAGNAEAERAVTEVVAARIGVGPDHGYPALVTAVTGAALRVAMTRWATRSDGPELADLVDEAFAALAAGLPQPDPS</sequence>
<reference evidence="7" key="1">
    <citation type="submission" date="2016-06" db="EMBL/GenBank/DDBJ databases">
        <authorList>
            <person name="Varghese N."/>
            <person name="Submissions Spin"/>
        </authorList>
    </citation>
    <scope>NUCLEOTIDE SEQUENCE [LARGE SCALE GENOMIC DNA]</scope>
    <source>
        <strain evidence="7">DSM 43903</strain>
    </source>
</reference>
<dbReference type="SUPFAM" id="SSF46689">
    <property type="entry name" value="Homeodomain-like"/>
    <property type="match status" value="1"/>
</dbReference>
<dbReference type="GO" id="GO:0000976">
    <property type="term" value="F:transcription cis-regulatory region binding"/>
    <property type="evidence" value="ECO:0007669"/>
    <property type="project" value="TreeGrafter"/>
</dbReference>
<dbReference type="Pfam" id="PF00440">
    <property type="entry name" value="TetR_N"/>
    <property type="match status" value="1"/>
</dbReference>
<evidence type="ECO:0000256" key="1">
    <source>
        <dbReference type="ARBA" id="ARBA00023015"/>
    </source>
</evidence>
<keyword evidence="2 4" id="KW-0238">DNA-binding</keyword>
<accession>A0A1C6VZI7</accession>
<dbReference type="InterPro" id="IPR009057">
    <property type="entry name" value="Homeodomain-like_sf"/>
</dbReference>
<feature type="domain" description="HTH tetR-type" evidence="5">
    <location>
        <begin position="18"/>
        <end position="78"/>
    </location>
</feature>
<dbReference type="Pfam" id="PF17754">
    <property type="entry name" value="TetR_C_14"/>
    <property type="match status" value="1"/>
</dbReference>
<dbReference type="InterPro" id="IPR050109">
    <property type="entry name" value="HTH-type_TetR-like_transc_reg"/>
</dbReference>
<keyword evidence="7" id="KW-1185">Reference proteome</keyword>
<keyword evidence="1" id="KW-0805">Transcription regulation</keyword>
<evidence type="ECO:0000256" key="4">
    <source>
        <dbReference type="PROSITE-ProRule" id="PRU00335"/>
    </source>
</evidence>
<evidence type="ECO:0000313" key="6">
    <source>
        <dbReference type="EMBL" id="SCL71524.1"/>
    </source>
</evidence>
<dbReference type="Proteomes" id="UP000199001">
    <property type="component" value="Unassembled WGS sequence"/>
</dbReference>
<dbReference type="PANTHER" id="PTHR30055:SF238">
    <property type="entry name" value="MYCOFACTOCIN BIOSYNTHESIS TRANSCRIPTIONAL REGULATOR MFTR-RELATED"/>
    <property type="match status" value="1"/>
</dbReference>
<name>A0A1C6VZI7_9ACTN</name>
<evidence type="ECO:0000259" key="5">
    <source>
        <dbReference type="PROSITE" id="PS50977"/>
    </source>
</evidence>
<protein>
    <submittedName>
        <fullName evidence="6">Transcriptional regulator, TetR family</fullName>
    </submittedName>
</protein>
<dbReference type="Gene3D" id="1.10.357.10">
    <property type="entry name" value="Tetracycline Repressor, domain 2"/>
    <property type="match status" value="1"/>
</dbReference>
<gene>
    <name evidence="6" type="ORF">GA0070606_5745</name>
</gene>
<evidence type="ECO:0000256" key="2">
    <source>
        <dbReference type="ARBA" id="ARBA00023125"/>
    </source>
</evidence>
<evidence type="ECO:0000313" key="7">
    <source>
        <dbReference type="Proteomes" id="UP000199001"/>
    </source>
</evidence>